<dbReference type="SUPFAM" id="SSF55785">
    <property type="entry name" value="PYP-like sensor domain (PAS domain)"/>
    <property type="match status" value="1"/>
</dbReference>
<dbReference type="Gene3D" id="3.30.450.40">
    <property type="match status" value="1"/>
</dbReference>
<evidence type="ECO:0000256" key="8">
    <source>
        <dbReference type="ARBA" id="ARBA00022840"/>
    </source>
</evidence>
<comment type="caution">
    <text evidence="17">The sequence shown here is derived from an EMBL/GenBank/DDBJ whole genome shotgun (WGS) entry which is preliminary data.</text>
</comment>
<dbReference type="SUPFAM" id="SSF81606">
    <property type="entry name" value="PP2C-like"/>
    <property type="match status" value="1"/>
</dbReference>
<protein>
    <recommendedName>
        <fullName evidence="1">protein-serine/threonine phosphatase</fullName>
        <ecNumber evidence="1">3.1.3.16</ecNumber>
    </recommendedName>
    <alternativeName>
        <fullName evidence="15">Protein-serine/threonine phosphatase</fullName>
    </alternativeName>
    <alternativeName>
        <fullName evidence="14">Serine/threonine-protein kinase</fullName>
    </alternativeName>
</protein>
<dbReference type="AlphaFoldDB" id="A0A081XQ52"/>
<dbReference type="GO" id="GO:0016301">
    <property type="term" value="F:kinase activity"/>
    <property type="evidence" value="ECO:0007669"/>
    <property type="project" value="UniProtKB-KW"/>
</dbReference>
<sequence>MKDAGPVRTAAFRDSEADSGAFQASASIVQAGFFSWEIATGEVSCDPLTLALHDMPENGPSDISSFLAAVHESDLADVRDALGQIAQSCGNYQIEYRVTSADGMHRSLEARGRVLPGADGLPARMVGVVMDTTAVHERHEAEKRRLYERATRDRRMRELTAALAAAVTVKDIMAAAQAGLRTFGADALAVIAPEGDRLTVVASCADDEQGEGPPRVPDATARTLVEESLDTGAPVLIGSTDALITDFPHLAPLAPPAPQAWAALPLTDSRGRVSSCLVSFPEPQEFQPEERAILVAAMGLLAQSLERAGLYESEHALATELQRGMLPRGPLTAPGVTIAARYQAATSGMWIGGDWYDAISLPDGGVALVIGDVQGHSVHAASLMGRLRTAVHAYANEGHPPAAVLERTNRLLAELNTDPDRALFATCCYIALDPTDGTLRACRAGHPAPALIAPDAPPRLLEVPGGLPLGIDREQRYPTTRLRIAPGSVLALTTDGLLEAVNKDIDQGTERFLQGLAGAATADLETVVDELLAHTQKAHGVGDDVALLLARLNGPDATGTAVERRPRAR</sequence>
<dbReference type="STRING" id="55952.BU52_19335"/>
<dbReference type="GO" id="GO:0005524">
    <property type="term" value="F:ATP binding"/>
    <property type="evidence" value="ECO:0007669"/>
    <property type="project" value="UniProtKB-KW"/>
</dbReference>
<comment type="catalytic activity">
    <reaction evidence="12">
        <text>O-phospho-L-seryl-[protein] + H2O = L-seryl-[protein] + phosphate</text>
        <dbReference type="Rhea" id="RHEA:20629"/>
        <dbReference type="Rhea" id="RHEA-COMP:9863"/>
        <dbReference type="Rhea" id="RHEA-COMP:11604"/>
        <dbReference type="ChEBI" id="CHEBI:15377"/>
        <dbReference type="ChEBI" id="CHEBI:29999"/>
        <dbReference type="ChEBI" id="CHEBI:43474"/>
        <dbReference type="ChEBI" id="CHEBI:83421"/>
        <dbReference type="EC" id="3.1.3.16"/>
    </reaction>
</comment>
<keyword evidence="8" id="KW-0067">ATP-binding</keyword>
<dbReference type="InterPro" id="IPR052016">
    <property type="entry name" value="Bact_Sigma-Reg"/>
</dbReference>
<evidence type="ECO:0000256" key="9">
    <source>
        <dbReference type="ARBA" id="ARBA00022842"/>
    </source>
</evidence>
<keyword evidence="4" id="KW-0479">Metal-binding</keyword>
<keyword evidence="3" id="KW-0808">Transferase</keyword>
<evidence type="ECO:0000256" key="15">
    <source>
        <dbReference type="ARBA" id="ARBA00081350"/>
    </source>
</evidence>
<dbReference type="EC" id="3.1.3.16" evidence="1"/>
<dbReference type="InterPro" id="IPR001932">
    <property type="entry name" value="PPM-type_phosphatase-like_dom"/>
</dbReference>
<evidence type="ECO:0000256" key="7">
    <source>
        <dbReference type="ARBA" id="ARBA00022801"/>
    </source>
</evidence>
<dbReference type="InterPro" id="IPR035965">
    <property type="entry name" value="PAS-like_dom_sf"/>
</dbReference>
<evidence type="ECO:0000256" key="13">
    <source>
        <dbReference type="ARBA" id="ARBA00056274"/>
    </source>
</evidence>
<evidence type="ECO:0000256" key="1">
    <source>
        <dbReference type="ARBA" id="ARBA00013081"/>
    </source>
</evidence>
<dbReference type="InterPro" id="IPR036457">
    <property type="entry name" value="PPM-type-like_dom_sf"/>
</dbReference>
<evidence type="ECO:0000313" key="18">
    <source>
        <dbReference type="Proteomes" id="UP000028341"/>
    </source>
</evidence>
<feature type="domain" description="PPM-type phosphatase" evidence="16">
    <location>
        <begin position="333"/>
        <end position="552"/>
    </location>
</feature>
<keyword evidence="7" id="KW-0378">Hydrolase</keyword>
<dbReference type="InterPro" id="IPR013655">
    <property type="entry name" value="PAS_fold_3"/>
</dbReference>
<dbReference type="Proteomes" id="UP000028341">
    <property type="component" value="Unassembled WGS sequence"/>
</dbReference>
<proteinExistence type="predicted"/>
<keyword evidence="2" id="KW-0597">Phosphoprotein</keyword>
<evidence type="ECO:0000256" key="11">
    <source>
        <dbReference type="ARBA" id="ARBA00023211"/>
    </source>
</evidence>
<dbReference type="GO" id="GO:0004722">
    <property type="term" value="F:protein serine/threonine phosphatase activity"/>
    <property type="evidence" value="ECO:0007669"/>
    <property type="project" value="UniProtKB-EC"/>
</dbReference>
<dbReference type="InterPro" id="IPR003018">
    <property type="entry name" value="GAF"/>
</dbReference>
<dbReference type="SMART" id="SM00331">
    <property type="entry name" value="PP2C_SIG"/>
    <property type="match status" value="1"/>
</dbReference>
<dbReference type="Pfam" id="PF07228">
    <property type="entry name" value="SpoIIE"/>
    <property type="match status" value="1"/>
</dbReference>
<dbReference type="FunFam" id="3.60.40.10:FF:000005">
    <property type="entry name" value="Serine/threonine protein phosphatase"/>
    <property type="match status" value="1"/>
</dbReference>
<dbReference type="PANTHER" id="PTHR43156">
    <property type="entry name" value="STAGE II SPORULATION PROTEIN E-RELATED"/>
    <property type="match status" value="1"/>
</dbReference>
<dbReference type="Gene3D" id="3.30.450.20">
    <property type="entry name" value="PAS domain"/>
    <property type="match status" value="1"/>
</dbReference>
<evidence type="ECO:0000256" key="5">
    <source>
        <dbReference type="ARBA" id="ARBA00022741"/>
    </source>
</evidence>
<dbReference type="InterPro" id="IPR029016">
    <property type="entry name" value="GAF-like_dom_sf"/>
</dbReference>
<dbReference type="EMBL" id="JFCB01000016">
    <property type="protein sequence ID" value="KES05675.1"/>
    <property type="molecule type" value="Genomic_DNA"/>
</dbReference>
<evidence type="ECO:0000256" key="10">
    <source>
        <dbReference type="ARBA" id="ARBA00022912"/>
    </source>
</evidence>
<keyword evidence="10" id="KW-0904">Protein phosphatase</keyword>
<reference evidence="17 18" key="1">
    <citation type="submission" date="2014-02" db="EMBL/GenBank/DDBJ databases">
        <title>The genome announcement of Streptomyces toyocaensis NRRL15009.</title>
        <authorList>
            <person name="Hong H.-J."/>
            <person name="Kwun M.J."/>
        </authorList>
    </citation>
    <scope>NUCLEOTIDE SEQUENCE [LARGE SCALE GENOMIC DNA]</scope>
    <source>
        <strain evidence="17 18">NRRL 15009</strain>
    </source>
</reference>
<dbReference type="Pfam" id="PF08447">
    <property type="entry name" value="PAS_3"/>
    <property type="match status" value="1"/>
</dbReference>
<dbReference type="Pfam" id="PF13185">
    <property type="entry name" value="GAF_2"/>
    <property type="match status" value="1"/>
</dbReference>
<evidence type="ECO:0000313" key="17">
    <source>
        <dbReference type="EMBL" id="KES05675.1"/>
    </source>
</evidence>
<gene>
    <name evidence="17" type="ORF">BU52_19335</name>
</gene>
<dbReference type="SUPFAM" id="SSF55781">
    <property type="entry name" value="GAF domain-like"/>
    <property type="match status" value="1"/>
</dbReference>
<evidence type="ECO:0000256" key="12">
    <source>
        <dbReference type="ARBA" id="ARBA00047761"/>
    </source>
</evidence>
<accession>A0A081XQ52</accession>
<keyword evidence="6" id="KW-0418">Kinase</keyword>
<evidence type="ECO:0000256" key="2">
    <source>
        <dbReference type="ARBA" id="ARBA00022553"/>
    </source>
</evidence>
<comment type="function">
    <text evidence="13">Primarily acts as an independent SigF regulator that is sensitive to the osmosensory signal, mediating the cross talk of PknD with the SigF regulon. Possesses both phosphatase and kinase activities. The kinase domain functions as a classic anti-sigma factor-like kinase to phosphorylate the anti-anti-sigma factor domain at the canonical regulatory site, and the phosphatase domain antagonizes this activity.</text>
</comment>
<dbReference type="Gene3D" id="3.60.40.10">
    <property type="entry name" value="PPM-type phosphatase domain"/>
    <property type="match status" value="1"/>
</dbReference>
<evidence type="ECO:0000256" key="4">
    <source>
        <dbReference type="ARBA" id="ARBA00022723"/>
    </source>
</evidence>
<evidence type="ECO:0000259" key="16">
    <source>
        <dbReference type="SMART" id="SM00331"/>
    </source>
</evidence>
<dbReference type="PANTHER" id="PTHR43156:SF2">
    <property type="entry name" value="STAGE II SPORULATION PROTEIN E"/>
    <property type="match status" value="1"/>
</dbReference>
<evidence type="ECO:0000256" key="6">
    <source>
        <dbReference type="ARBA" id="ARBA00022777"/>
    </source>
</evidence>
<keyword evidence="5" id="KW-0547">Nucleotide-binding</keyword>
<evidence type="ECO:0000256" key="3">
    <source>
        <dbReference type="ARBA" id="ARBA00022679"/>
    </source>
</evidence>
<organism evidence="17 18">
    <name type="scientific">Streptomyces toyocaensis</name>
    <dbReference type="NCBI Taxonomy" id="55952"/>
    <lineage>
        <taxon>Bacteria</taxon>
        <taxon>Bacillati</taxon>
        <taxon>Actinomycetota</taxon>
        <taxon>Actinomycetes</taxon>
        <taxon>Kitasatosporales</taxon>
        <taxon>Streptomycetaceae</taxon>
        <taxon>Streptomyces</taxon>
    </lineage>
</organism>
<name>A0A081XQ52_STRTO</name>
<keyword evidence="18" id="KW-1185">Reference proteome</keyword>
<evidence type="ECO:0000256" key="14">
    <source>
        <dbReference type="ARBA" id="ARBA00075117"/>
    </source>
</evidence>
<dbReference type="eggNOG" id="COG2208">
    <property type="taxonomic scope" value="Bacteria"/>
</dbReference>
<keyword evidence="9" id="KW-0460">Magnesium</keyword>
<keyword evidence="11" id="KW-0464">Manganese</keyword>
<dbReference type="GO" id="GO:0046872">
    <property type="term" value="F:metal ion binding"/>
    <property type="evidence" value="ECO:0007669"/>
    <property type="project" value="UniProtKB-KW"/>
</dbReference>